<name>A0A0N0Z9D5_9GAMM</name>
<organism evidence="21 22">
    <name type="scientific">Moellerella wisconsensis ATCC 35017</name>
    <dbReference type="NCBI Taxonomy" id="1354267"/>
    <lineage>
        <taxon>Bacteria</taxon>
        <taxon>Pseudomonadati</taxon>
        <taxon>Pseudomonadota</taxon>
        <taxon>Gammaproteobacteria</taxon>
        <taxon>Enterobacterales</taxon>
        <taxon>Morganellaceae</taxon>
        <taxon>Moellerella</taxon>
    </lineage>
</organism>
<dbReference type="Pfam" id="PF02683">
    <property type="entry name" value="DsbD_TM"/>
    <property type="match status" value="1"/>
</dbReference>
<comment type="similarity">
    <text evidence="2 18">Belongs to the thioredoxin family. DsbD subfamily.</text>
</comment>
<dbReference type="InterPro" id="IPR028250">
    <property type="entry name" value="DsbDN"/>
</dbReference>
<evidence type="ECO:0000313" key="22">
    <source>
        <dbReference type="Proteomes" id="UP000053226"/>
    </source>
</evidence>
<dbReference type="NCBIfam" id="NF001419">
    <property type="entry name" value="PRK00293.1"/>
    <property type="match status" value="1"/>
</dbReference>
<comment type="caution">
    <text evidence="21">The sequence shown here is derived from an EMBL/GenBank/DDBJ whole genome shotgun (WGS) entry which is preliminary data.</text>
</comment>
<dbReference type="Gene3D" id="3.40.30.10">
    <property type="entry name" value="Glutaredoxin"/>
    <property type="match status" value="1"/>
</dbReference>
<dbReference type="Pfam" id="PF11412">
    <property type="entry name" value="DsbD_N"/>
    <property type="match status" value="1"/>
</dbReference>
<keyword evidence="8 18" id="KW-0201">Cytochrome c-type biogenesis</keyword>
<dbReference type="SUPFAM" id="SSF52833">
    <property type="entry name" value="Thioredoxin-like"/>
    <property type="match status" value="1"/>
</dbReference>
<evidence type="ECO:0000256" key="6">
    <source>
        <dbReference type="ARBA" id="ARBA00022692"/>
    </source>
</evidence>
<evidence type="ECO:0000256" key="16">
    <source>
        <dbReference type="ARBA" id="ARBA00047388"/>
    </source>
</evidence>
<dbReference type="InterPro" id="IPR013766">
    <property type="entry name" value="Thioredoxin_domain"/>
</dbReference>
<dbReference type="EMBL" id="LGAA01000003">
    <property type="protein sequence ID" value="KPD04137.1"/>
    <property type="molecule type" value="Genomic_DNA"/>
</dbReference>
<evidence type="ECO:0000256" key="9">
    <source>
        <dbReference type="ARBA" id="ARBA00022982"/>
    </source>
</evidence>
<feature type="signal peptide" evidence="19">
    <location>
        <begin position="1"/>
        <end position="15"/>
    </location>
</feature>
<dbReference type="GO" id="GO:0005886">
    <property type="term" value="C:plasma membrane"/>
    <property type="evidence" value="ECO:0007669"/>
    <property type="project" value="UniProtKB-SubCell"/>
</dbReference>
<evidence type="ECO:0000259" key="20">
    <source>
        <dbReference type="PROSITE" id="PS51352"/>
    </source>
</evidence>
<keyword evidence="14 18" id="KW-1015">Disulfide bond</keyword>
<comment type="subcellular location">
    <subcellularLocation>
        <location evidence="1 18">Cell inner membrane</location>
        <topology evidence="1 18">Multi-pass membrane protein</topology>
    </subcellularLocation>
</comment>
<feature type="transmembrane region" description="Helical" evidence="18">
    <location>
        <begin position="295"/>
        <end position="324"/>
    </location>
</feature>
<evidence type="ECO:0000256" key="14">
    <source>
        <dbReference type="ARBA" id="ARBA00023157"/>
    </source>
</evidence>
<dbReference type="OrthoDB" id="9811036at2"/>
<reference evidence="21 22" key="1">
    <citation type="submission" date="2015-07" db="EMBL/GenBank/DDBJ databases">
        <title>ATOL: Assembling a taxonomically balanced genome-scale reconstruction of the evolutionary history of the Enterobacteriaceae.</title>
        <authorList>
            <person name="Plunkett G.III."/>
            <person name="Neeno-Eckwall E.C."/>
            <person name="Glasner J.D."/>
            <person name="Perna N.T."/>
        </authorList>
    </citation>
    <scope>NUCLEOTIDE SEQUENCE [LARGE SCALE GENOMIC DNA]</scope>
    <source>
        <strain evidence="21 22">ATCC 35017</strain>
    </source>
</reference>
<dbReference type="EC" id="1.8.1.8" evidence="18"/>
<evidence type="ECO:0000256" key="19">
    <source>
        <dbReference type="SAM" id="SignalP"/>
    </source>
</evidence>
<evidence type="ECO:0000256" key="10">
    <source>
        <dbReference type="ARBA" id="ARBA00022989"/>
    </source>
</evidence>
<evidence type="ECO:0000256" key="7">
    <source>
        <dbReference type="ARBA" id="ARBA00022729"/>
    </source>
</evidence>
<evidence type="ECO:0000256" key="8">
    <source>
        <dbReference type="ARBA" id="ARBA00022748"/>
    </source>
</evidence>
<evidence type="ECO:0000256" key="13">
    <source>
        <dbReference type="ARBA" id="ARBA00023136"/>
    </source>
</evidence>
<evidence type="ECO:0000256" key="15">
    <source>
        <dbReference type="ARBA" id="ARBA00023284"/>
    </source>
</evidence>
<feature type="transmembrane region" description="Helical" evidence="18">
    <location>
        <begin position="175"/>
        <end position="202"/>
    </location>
</feature>
<dbReference type="HAMAP" id="MF_00399">
    <property type="entry name" value="DbsD"/>
    <property type="match status" value="1"/>
</dbReference>
<dbReference type="GO" id="GO:0009055">
    <property type="term" value="F:electron transfer activity"/>
    <property type="evidence" value="ECO:0007669"/>
    <property type="project" value="UniProtKB-UniRule"/>
</dbReference>
<feature type="transmembrane region" description="Helical" evidence="18">
    <location>
        <begin position="425"/>
        <end position="443"/>
    </location>
</feature>
<dbReference type="PANTHER" id="PTHR32234">
    <property type="entry name" value="THIOL:DISULFIDE INTERCHANGE PROTEIN DSBD"/>
    <property type="match status" value="1"/>
</dbReference>
<evidence type="ECO:0000256" key="11">
    <source>
        <dbReference type="ARBA" id="ARBA00023002"/>
    </source>
</evidence>
<evidence type="ECO:0000313" key="21">
    <source>
        <dbReference type="EMBL" id="KPD04137.1"/>
    </source>
</evidence>
<proteinExistence type="inferred from homology"/>
<feature type="disulfide bond" description="Redox-active" evidence="18">
    <location>
        <begin position="117"/>
        <end position="123"/>
    </location>
</feature>
<evidence type="ECO:0000256" key="4">
    <source>
        <dbReference type="ARBA" id="ARBA00022475"/>
    </source>
</evidence>
<dbReference type="AlphaFoldDB" id="A0A0N0Z9D5"/>
<dbReference type="GO" id="GO:0017004">
    <property type="term" value="P:cytochrome complex assembly"/>
    <property type="evidence" value="ECO:0007669"/>
    <property type="project" value="UniProtKB-UniRule"/>
</dbReference>
<feature type="chain" id="PRO_5012294451" description="Thiol:disulfide interchange protein DsbD" evidence="19">
    <location>
        <begin position="16"/>
        <end position="579"/>
    </location>
</feature>
<keyword evidence="4 18" id="KW-1003">Cell membrane</keyword>
<feature type="transmembrane region" description="Helical" evidence="18">
    <location>
        <begin position="367"/>
        <end position="384"/>
    </location>
</feature>
<dbReference type="InterPro" id="IPR035671">
    <property type="entry name" value="DsbD_gamma"/>
</dbReference>
<protein>
    <recommendedName>
        <fullName evidence="18">Thiol:disulfide interchange protein DsbD</fullName>
        <ecNumber evidence="18">1.8.1.8</ecNumber>
    </recommendedName>
    <alternativeName>
        <fullName evidence="18">Protein-disulfide reductase</fullName>
        <shortName evidence="18">Disulfide reductase</shortName>
    </alternativeName>
</protein>
<dbReference type="PROSITE" id="PS51352">
    <property type="entry name" value="THIOREDOXIN_2"/>
    <property type="match status" value="1"/>
</dbReference>
<feature type="transmembrane region" description="Helical" evidence="18">
    <location>
        <begin position="396"/>
        <end position="413"/>
    </location>
</feature>
<evidence type="ECO:0000256" key="2">
    <source>
        <dbReference type="ARBA" id="ARBA00007241"/>
    </source>
</evidence>
<comment type="catalytic activity">
    <reaction evidence="17 18">
        <text>[protein]-dithiol + NADP(+) = [protein]-disulfide + NADPH + H(+)</text>
        <dbReference type="Rhea" id="RHEA:18753"/>
        <dbReference type="Rhea" id="RHEA-COMP:10593"/>
        <dbReference type="Rhea" id="RHEA-COMP:10594"/>
        <dbReference type="ChEBI" id="CHEBI:15378"/>
        <dbReference type="ChEBI" id="CHEBI:29950"/>
        <dbReference type="ChEBI" id="CHEBI:50058"/>
        <dbReference type="ChEBI" id="CHEBI:57783"/>
        <dbReference type="ChEBI" id="CHEBI:58349"/>
        <dbReference type="EC" id="1.8.1.8"/>
    </reaction>
</comment>
<feature type="transmembrane region" description="Helical" evidence="18">
    <location>
        <begin position="214"/>
        <end position="238"/>
    </location>
</feature>
<evidence type="ECO:0000256" key="12">
    <source>
        <dbReference type="ARBA" id="ARBA00023027"/>
    </source>
</evidence>
<feature type="transmembrane region" description="Helical" evidence="18">
    <location>
        <begin position="250"/>
        <end position="274"/>
    </location>
</feature>
<evidence type="ECO:0000256" key="18">
    <source>
        <dbReference type="HAMAP-Rule" id="MF_00399"/>
    </source>
</evidence>
<sequence length="579" mass="64655">MLLLSLLFITAPASAFPGQSTSPQFLPAEQAFAFDFQQKDHQLVLSWKIQPGYYLYQKQFKITAEHADIAPISWPDGTAHYDEYFGATSVYFDSLNVPVTLLSAPHNSLIQVTYQGCAEAGYCYPPETKVVPLEAVSAKLHEEIITPNISPALDPLAITLPASDDDDIDQPFSPLWALLFGIGVAFTPCVLPMYPLISSLILGQNRPKQLKRIFWLAFCYIQGMAITYTLLGIIVAAAGMQFQAALQHPIVLISLSGLFILLALSMFGLFNLQLPSSLQTRLTHWSNQQTHGSGSGVFIMGALAGLICSPCTTAPLSAILLYIAQSNNIVTGGLTLYLYALGMGLPLIAVALFGHKLLPRSGPWMQYVKEAFGFLILILPVFLLERIFGDLWGERLSSLLAMAFFAWALALSLRRQSGWARCGQVMFAILMVLAAAPLQRMIWDDSQQQNQDYLQNLHFKQVNTWQEIRTTVKSNKDQLIMLDLYAEWCIACKEFEKYTFSDPSLHSALSDMLLLQANVTDNDLEQQALLQKLNVYGLPTILFYYRGTEVPNSRVYGFMDAKKFNQHLELIHQKIRAEE</sequence>
<keyword evidence="5 18" id="KW-0997">Cell inner membrane</keyword>
<dbReference type="Gene3D" id="2.60.40.1250">
    <property type="entry name" value="Thiol:disulfide interchange protein DsbD, N-terminal domain"/>
    <property type="match status" value="1"/>
</dbReference>
<keyword evidence="13 18" id="KW-0472">Membrane</keyword>
<evidence type="ECO:0000256" key="5">
    <source>
        <dbReference type="ARBA" id="ARBA00022519"/>
    </source>
</evidence>
<feature type="domain" description="Thioredoxin" evidence="20">
    <location>
        <begin position="430"/>
        <end position="576"/>
    </location>
</feature>
<keyword evidence="9 18" id="KW-0249">Electron transport</keyword>
<keyword evidence="6 18" id="KW-0812">Transmembrane</keyword>
<comment type="function">
    <text evidence="18">Required to facilitate the formation of correct disulfide bonds in some periplasmic proteins and for the assembly of the periplasmic c-type cytochromes. Acts by transferring electrons from cytoplasmic thioredoxin to the periplasm. This transfer involves a cascade of disulfide bond formation and reduction steps.</text>
</comment>
<evidence type="ECO:0000256" key="3">
    <source>
        <dbReference type="ARBA" id="ARBA00022448"/>
    </source>
</evidence>
<dbReference type="RefSeq" id="WP_053907163.1">
    <property type="nucleotide sequence ID" value="NZ_CAWMUS010000003.1"/>
</dbReference>
<comment type="catalytic activity">
    <reaction evidence="16 18">
        <text>[protein]-dithiol + NAD(+) = [protein]-disulfide + NADH + H(+)</text>
        <dbReference type="Rhea" id="RHEA:18749"/>
        <dbReference type="Rhea" id="RHEA-COMP:10593"/>
        <dbReference type="Rhea" id="RHEA-COMP:10594"/>
        <dbReference type="ChEBI" id="CHEBI:15378"/>
        <dbReference type="ChEBI" id="CHEBI:29950"/>
        <dbReference type="ChEBI" id="CHEBI:50058"/>
        <dbReference type="ChEBI" id="CHEBI:57540"/>
        <dbReference type="ChEBI" id="CHEBI:57945"/>
        <dbReference type="EC" id="1.8.1.8"/>
    </reaction>
</comment>
<keyword evidence="15 18" id="KW-0676">Redox-active center</keyword>
<feature type="disulfide bond" description="Redox-active" evidence="18">
    <location>
        <begin position="489"/>
        <end position="492"/>
    </location>
</feature>
<keyword evidence="10 18" id="KW-1133">Transmembrane helix</keyword>
<dbReference type="PANTHER" id="PTHR32234:SF0">
    <property type="entry name" value="THIOL:DISULFIDE INTERCHANGE PROTEIN DSBD"/>
    <property type="match status" value="1"/>
</dbReference>
<dbReference type="InterPro" id="IPR003834">
    <property type="entry name" value="Cyt_c_assmbl_TM_dom"/>
</dbReference>
<dbReference type="InterPro" id="IPR022910">
    <property type="entry name" value="Thiol_diS_interchange_DbsD"/>
</dbReference>
<feature type="disulfide bond" description="Redox-active" evidence="18">
    <location>
        <begin position="189"/>
        <end position="311"/>
    </location>
</feature>
<dbReference type="GO" id="GO:0047134">
    <property type="term" value="F:protein-disulfide reductase [NAD(P)H] activity"/>
    <property type="evidence" value="ECO:0007669"/>
    <property type="project" value="UniProtKB-UniRule"/>
</dbReference>
<keyword evidence="11 18" id="KW-0560">Oxidoreductase</keyword>
<dbReference type="InterPro" id="IPR036249">
    <property type="entry name" value="Thioredoxin-like_sf"/>
</dbReference>
<keyword evidence="12 18" id="KW-0520">NAD</keyword>
<dbReference type="GO" id="GO:0045454">
    <property type="term" value="P:cell redox homeostasis"/>
    <property type="evidence" value="ECO:0007669"/>
    <property type="project" value="TreeGrafter"/>
</dbReference>
<feature type="transmembrane region" description="Helical" evidence="18">
    <location>
        <begin position="336"/>
        <end position="355"/>
    </location>
</feature>
<dbReference type="InterPro" id="IPR036929">
    <property type="entry name" value="DsbDN_sf"/>
</dbReference>
<dbReference type="Proteomes" id="UP000053226">
    <property type="component" value="Unassembled WGS sequence"/>
</dbReference>
<gene>
    <name evidence="18" type="primary">dsbD</name>
    <name evidence="21" type="ORF">M992_0242</name>
</gene>
<keyword evidence="22" id="KW-1185">Reference proteome</keyword>
<dbReference type="SUPFAM" id="SSF74863">
    <property type="entry name" value="Thiol:disulfide interchange protein DsbD, N-terminal domain (DsbD-alpha)"/>
    <property type="match status" value="1"/>
</dbReference>
<keyword evidence="3 18" id="KW-0813">Transport</keyword>
<dbReference type="Pfam" id="PF13098">
    <property type="entry name" value="Thioredoxin_2"/>
    <property type="match status" value="1"/>
</dbReference>
<accession>A0A0N0Z9D5</accession>
<evidence type="ECO:0000256" key="17">
    <source>
        <dbReference type="ARBA" id="ARBA00047804"/>
    </source>
</evidence>
<dbReference type="CDD" id="cd02953">
    <property type="entry name" value="DsbDgamma"/>
    <property type="match status" value="1"/>
</dbReference>
<evidence type="ECO:0000256" key="1">
    <source>
        <dbReference type="ARBA" id="ARBA00004429"/>
    </source>
</evidence>
<keyword evidence="7 19" id="KW-0732">Signal</keyword>
<dbReference type="InterPro" id="IPR012336">
    <property type="entry name" value="Thioredoxin-like_fold"/>
</dbReference>